<dbReference type="EMBL" id="CP061828">
    <property type="protein sequence ID" value="QOD75158.1"/>
    <property type="molecule type" value="Genomic_DNA"/>
</dbReference>
<proteinExistence type="predicted"/>
<organism evidence="4 5">
    <name type="scientific">Acinetobacter seifertii</name>
    <dbReference type="NCBI Taxonomy" id="1530123"/>
    <lineage>
        <taxon>Bacteria</taxon>
        <taxon>Pseudomonadati</taxon>
        <taxon>Pseudomonadota</taxon>
        <taxon>Gammaproteobacteria</taxon>
        <taxon>Moraxellales</taxon>
        <taxon>Moraxellaceae</taxon>
        <taxon>Acinetobacter</taxon>
        <taxon>Acinetobacter calcoaceticus/baumannii complex</taxon>
    </lineage>
</organism>
<dbReference type="Proteomes" id="UP000516672">
    <property type="component" value="Chromosome"/>
</dbReference>
<gene>
    <name evidence="4" type="ORF">IC779_16020</name>
</gene>
<evidence type="ECO:0000259" key="3">
    <source>
        <dbReference type="Pfam" id="PF10458"/>
    </source>
</evidence>
<evidence type="ECO:0000313" key="5">
    <source>
        <dbReference type="Proteomes" id="UP000516672"/>
    </source>
</evidence>
<accession>A0A7H2STR9</accession>
<dbReference type="InterPro" id="IPR019499">
    <property type="entry name" value="Val-tRNA_synth_tRNA-bd"/>
</dbReference>
<dbReference type="GO" id="GO:0005524">
    <property type="term" value="F:ATP binding"/>
    <property type="evidence" value="ECO:0007669"/>
    <property type="project" value="UniProtKB-KW"/>
</dbReference>
<sequence length="50" mass="5283">MLEATDQIAGKLANEDFISKVPAAVVEGEKAELAALLEKVKANMEQIAAL</sequence>
<feature type="domain" description="Valyl-tRNA synthetase tRNA-binding arm" evidence="3">
    <location>
        <begin position="6"/>
        <end position="48"/>
    </location>
</feature>
<dbReference type="Pfam" id="PF10458">
    <property type="entry name" value="Val_tRNA-synt_C"/>
    <property type="match status" value="1"/>
</dbReference>
<name>A0A7H2STR9_9GAMM</name>
<dbReference type="InterPro" id="IPR037118">
    <property type="entry name" value="Val-tRNA_synth_C_sf"/>
</dbReference>
<dbReference type="SUPFAM" id="SSF46589">
    <property type="entry name" value="tRNA-binding arm"/>
    <property type="match status" value="1"/>
</dbReference>
<dbReference type="AlphaFoldDB" id="A0A7H2STR9"/>
<evidence type="ECO:0000256" key="2">
    <source>
        <dbReference type="ARBA" id="ARBA00022840"/>
    </source>
</evidence>
<reference evidence="4 5" key="1">
    <citation type="submission" date="2020-09" db="EMBL/GenBank/DDBJ databases">
        <authorList>
            <person name="Chen F.-J."/>
            <person name="Lee Y.-T."/>
        </authorList>
    </citation>
    <scope>NUCLEOTIDE SEQUENCE [LARGE SCALE GENOMIC DNA]</scope>
    <source>
        <strain evidence="4 5">AS42</strain>
    </source>
</reference>
<evidence type="ECO:0000256" key="1">
    <source>
        <dbReference type="ARBA" id="ARBA00022741"/>
    </source>
</evidence>
<keyword evidence="2" id="KW-0067">ATP-binding</keyword>
<dbReference type="GO" id="GO:0006438">
    <property type="term" value="P:valyl-tRNA aminoacylation"/>
    <property type="evidence" value="ECO:0007669"/>
    <property type="project" value="InterPro"/>
</dbReference>
<dbReference type="GO" id="GO:0005737">
    <property type="term" value="C:cytoplasm"/>
    <property type="evidence" value="ECO:0007669"/>
    <property type="project" value="InterPro"/>
</dbReference>
<dbReference type="Gene3D" id="1.10.287.380">
    <property type="entry name" value="Valyl-tRNA synthetase, C-terminal domain"/>
    <property type="match status" value="1"/>
</dbReference>
<protein>
    <recommendedName>
        <fullName evidence="3">Valyl-tRNA synthetase tRNA-binding arm domain-containing protein</fullName>
    </recommendedName>
</protein>
<keyword evidence="1" id="KW-0547">Nucleotide-binding</keyword>
<dbReference type="GO" id="GO:0004832">
    <property type="term" value="F:valine-tRNA ligase activity"/>
    <property type="evidence" value="ECO:0007669"/>
    <property type="project" value="InterPro"/>
</dbReference>
<reference evidence="5" key="2">
    <citation type="submission" date="2020-10" db="EMBL/GenBank/DDBJ databases">
        <title>Clinical and molecular characterization of Acinetobacter seifertii in Taiwan.</title>
        <authorList>
            <person name="Li L.-H."/>
            <person name="Yang Y.-S."/>
            <person name="Sun J.-R."/>
            <person name="Huang T.-W."/>
            <person name="Huang W.-C."/>
            <person name="Wang Y.-C."/>
            <person name="Kuo T.-H."/>
            <person name="Kuo S.-C."/>
            <person name="Chen T.-L."/>
        </authorList>
    </citation>
    <scope>NUCLEOTIDE SEQUENCE [LARGE SCALE GENOMIC DNA]</scope>
    <source>
        <strain evidence="5">AS42</strain>
    </source>
</reference>
<dbReference type="InterPro" id="IPR010978">
    <property type="entry name" value="tRNA-bd_arm"/>
</dbReference>
<evidence type="ECO:0000313" key="4">
    <source>
        <dbReference type="EMBL" id="QOD75158.1"/>
    </source>
</evidence>